<keyword evidence="3 15" id="KW-0028">Amino-acid biosynthesis</keyword>
<feature type="binding site" description="via carbamate group" evidence="15">
    <location>
        <position position="138"/>
    </location>
    <ligand>
        <name>Mg(2+)</name>
        <dbReference type="ChEBI" id="CHEBI:18420"/>
    </ligand>
</feature>
<feature type="binding site" evidence="15">
    <location>
        <position position="137"/>
    </location>
    <ligand>
        <name>Mg(2+)</name>
        <dbReference type="ChEBI" id="CHEBI:18420"/>
    </ligand>
</feature>
<evidence type="ECO:0000259" key="16">
    <source>
        <dbReference type="Pfam" id="PF00920"/>
    </source>
</evidence>
<dbReference type="OrthoDB" id="9807077at2"/>
<feature type="modified residue" description="N6-carboxylysine" evidence="15">
    <location>
        <position position="138"/>
    </location>
</feature>
<evidence type="ECO:0000256" key="3">
    <source>
        <dbReference type="ARBA" id="ARBA00022605"/>
    </source>
</evidence>
<comment type="caution">
    <text evidence="15">Lacks conserved residue(s) required for the propagation of feature annotation.</text>
</comment>
<dbReference type="GO" id="GO:0009097">
    <property type="term" value="P:isoleucine biosynthetic process"/>
    <property type="evidence" value="ECO:0007669"/>
    <property type="project" value="UniProtKB-UniRule"/>
</dbReference>
<dbReference type="NCBIfam" id="TIGR00110">
    <property type="entry name" value="ilvD"/>
    <property type="match status" value="1"/>
</dbReference>
<keyword evidence="8 15" id="KW-0411">Iron-sulfur</keyword>
<feature type="domain" description="Dihydroxy-acid/6-phosphogluconate dehydratase C-terminal" evidence="17">
    <location>
        <begin position="377"/>
        <end position="567"/>
    </location>
</feature>
<evidence type="ECO:0000256" key="8">
    <source>
        <dbReference type="ARBA" id="ARBA00023014"/>
    </source>
</evidence>
<comment type="pathway">
    <text evidence="12 15">Amino-acid biosynthesis; L-valine biosynthesis; L-valine from pyruvate: step 3/4.</text>
</comment>
<keyword evidence="19" id="KW-1185">Reference proteome</keyword>
<dbReference type="Pfam" id="PF24877">
    <property type="entry name" value="ILV_EDD_C"/>
    <property type="match status" value="1"/>
</dbReference>
<evidence type="ECO:0000256" key="10">
    <source>
        <dbReference type="ARBA" id="ARBA00023304"/>
    </source>
</evidence>
<evidence type="ECO:0000256" key="1">
    <source>
        <dbReference type="ARBA" id="ARBA00001946"/>
    </source>
</evidence>
<dbReference type="AlphaFoldDB" id="A0A192GZS2"/>
<dbReference type="InterPro" id="IPR056740">
    <property type="entry name" value="ILV_EDD_C"/>
</dbReference>
<keyword evidence="4 15" id="KW-0001">2Fe-2S</keyword>
<dbReference type="GeneID" id="42980952"/>
<comment type="catalytic activity">
    <reaction evidence="15">
        <text>(2R,3R)-2,3-dihydroxy-3-methylpentanoate = (S)-3-methyl-2-oxopentanoate + H2O</text>
        <dbReference type="Rhea" id="RHEA:27694"/>
        <dbReference type="ChEBI" id="CHEBI:15377"/>
        <dbReference type="ChEBI" id="CHEBI:35146"/>
        <dbReference type="ChEBI" id="CHEBI:49258"/>
        <dbReference type="EC" id="4.2.1.9"/>
    </reaction>
</comment>
<comment type="function">
    <text evidence="15">Functions in the biosynthesis of branched-chain amino acids. Catalyzes the dehydration of (2R,3R)-2,3-dihydroxy-3-methylpentanoate (2,3-dihydroxy-3-methylvalerate) into 2-oxo-3-methylpentanoate (2-oxo-3-methylvalerate) and of (2R)-2,3-dihydroxy-3-methylbutanoate (2,3-dihydroxyisovalerate) into 2-oxo-3-methylbutanoate (2-oxoisovalerate), the penultimate precursor to L-isoleucine and L-valine, respectively.</text>
</comment>
<evidence type="ECO:0000256" key="15">
    <source>
        <dbReference type="HAMAP-Rule" id="MF_00012"/>
    </source>
</evidence>
<dbReference type="UniPathway" id="UPA00049">
    <property type="reaction ID" value="UER00061"/>
</dbReference>
<dbReference type="KEGG" id="lbt:AYR52_11590"/>
<gene>
    <name evidence="15" type="primary">ilvD</name>
    <name evidence="18" type="ORF">AYR53_01715</name>
</gene>
<dbReference type="HAMAP" id="MF_00012">
    <property type="entry name" value="IlvD"/>
    <property type="match status" value="1"/>
</dbReference>
<dbReference type="PROSITE" id="PS00886">
    <property type="entry name" value="ILVD_EDD_1"/>
    <property type="match status" value="1"/>
</dbReference>
<dbReference type="RefSeq" id="WP_068226141.1">
    <property type="nucleotide sequence ID" value="NZ_CP014623.1"/>
</dbReference>
<keyword evidence="5 15" id="KW-0479">Metal-binding</keyword>
<evidence type="ECO:0000256" key="12">
    <source>
        <dbReference type="ARBA" id="ARBA00029436"/>
    </source>
</evidence>
<evidence type="ECO:0000313" key="19">
    <source>
        <dbReference type="Proteomes" id="UP000078582"/>
    </source>
</evidence>
<comment type="catalytic activity">
    <reaction evidence="11">
        <text>(2R)-2,3-dihydroxy-3-methylbutanoate = 3-methyl-2-oxobutanoate + H2O</text>
        <dbReference type="Rhea" id="RHEA:24809"/>
        <dbReference type="ChEBI" id="CHEBI:11851"/>
        <dbReference type="ChEBI" id="CHEBI:15377"/>
        <dbReference type="ChEBI" id="CHEBI:49072"/>
        <dbReference type="EC" id="4.2.1.9"/>
    </reaction>
    <physiologicalReaction direction="left-to-right" evidence="11">
        <dbReference type="Rhea" id="RHEA:24810"/>
    </physiologicalReaction>
</comment>
<dbReference type="Proteomes" id="UP000078582">
    <property type="component" value="Chromosome"/>
</dbReference>
<dbReference type="InterPro" id="IPR020558">
    <property type="entry name" value="DiOHA_6PGluconate_deHydtase_CS"/>
</dbReference>
<dbReference type="InterPro" id="IPR004404">
    <property type="entry name" value="DihydroxyA_deHydtase"/>
</dbReference>
<dbReference type="GO" id="GO:0000287">
    <property type="term" value="F:magnesium ion binding"/>
    <property type="evidence" value="ECO:0007669"/>
    <property type="project" value="UniProtKB-UniRule"/>
</dbReference>
<feature type="active site" description="Proton acceptor" evidence="15">
    <location>
        <position position="487"/>
    </location>
</feature>
<organism evidence="18 19">
    <name type="scientific">Loigolactobacillus backii</name>
    <dbReference type="NCBI Taxonomy" id="375175"/>
    <lineage>
        <taxon>Bacteria</taxon>
        <taxon>Bacillati</taxon>
        <taxon>Bacillota</taxon>
        <taxon>Bacilli</taxon>
        <taxon>Lactobacillales</taxon>
        <taxon>Lactobacillaceae</taxon>
        <taxon>Loigolactobacillus</taxon>
    </lineage>
</organism>
<comment type="pathway">
    <text evidence="13 15">Amino-acid biosynthesis; L-isoleucine biosynthesis; L-isoleucine from 2-oxobutanoate: step 3/4.</text>
</comment>
<keyword evidence="7 15" id="KW-0408">Iron</keyword>
<dbReference type="FunFam" id="3.50.30.80:FF:000001">
    <property type="entry name" value="Dihydroxy-acid dehydratase"/>
    <property type="match status" value="1"/>
</dbReference>
<proteinExistence type="inferred from homology"/>
<accession>A0A192GZS2</accession>
<feature type="binding site" evidence="15">
    <location>
        <position position="95"/>
    </location>
    <ligand>
        <name>Mg(2+)</name>
        <dbReference type="ChEBI" id="CHEBI:18420"/>
    </ligand>
</feature>
<dbReference type="GO" id="GO:0005829">
    <property type="term" value="C:cytosol"/>
    <property type="evidence" value="ECO:0007669"/>
    <property type="project" value="TreeGrafter"/>
</dbReference>
<keyword evidence="6 15" id="KW-0460">Magnesium</keyword>
<dbReference type="PROSITE" id="PS00887">
    <property type="entry name" value="ILVD_EDD_2"/>
    <property type="match status" value="1"/>
</dbReference>
<dbReference type="GO" id="GO:0009099">
    <property type="term" value="P:L-valine biosynthetic process"/>
    <property type="evidence" value="ECO:0007669"/>
    <property type="project" value="UniProtKB-UniRule"/>
</dbReference>
<name>A0A192GZS2_9LACO</name>
<evidence type="ECO:0000256" key="4">
    <source>
        <dbReference type="ARBA" id="ARBA00022714"/>
    </source>
</evidence>
<dbReference type="EMBL" id="CP014873">
    <property type="protein sequence ID" value="ANK61590.1"/>
    <property type="molecule type" value="Genomic_DNA"/>
</dbReference>
<dbReference type="Pfam" id="PF00920">
    <property type="entry name" value="ILVD_EDD_N"/>
    <property type="match status" value="1"/>
</dbReference>
<dbReference type="SUPFAM" id="SSF143975">
    <property type="entry name" value="IlvD/EDD N-terminal domain-like"/>
    <property type="match status" value="1"/>
</dbReference>
<comment type="cofactor">
    <cofactor evidence="1 15">
        <name>Mg(2+)</name>
        <dbReference type="ChEBI" id="CHEBI:18420"/>
    </cofactor>
</comment>
<dbReference type="Gene3D" id="3.50.30.80">
    <property type="entry name" value="IlvD/EDD C-terminal domain-like"/>
    <property type="match status" value="1"/>
</dbReference>
<comment type="subunit">
    <text evidence="15">Homodimer.</text>
</comment>
<evidence type="ECO:0000313" key="18">
    <source>
        <dbReference type="EMBL" id="ANK61590.1"/>
    </source>
</evidence>
<dbReference type="EC" id="4.2.1.9" evidence="14 15"/>
<sequence length="588" mass="62808">MSDTLNFTVTGKDMQKRSDEIKVGADRAPGRSLLYATGRVKNTDDMKKPFIAICNSYIEIVPGHIHLRELAEIAKKAIREAGGIPFEFNTIGVDDGIAMGHIGMRYSLPSREIIADSAETVINAHWFDGVLYMPNCDKISPGMLMAAARTNVPAIFCSGGPMKAGLDPNGHAVTLSNMFEAVGAFKSGKLNKDDFLQLEQNACPGCGSCAGMFTANSMNCLMEAMGMALPYNGTALAVSEQRRDLIRAAAKQLMTLVKNNVKPRDIMTKEAFDDCIALDMAMGGSTNTVLHTLAIAHEAGVKYSERDVNAIAEKTPFLAKIAPSSSWTMEDVHNAGGIPVILNELIEKGGILHPDRQTVTGKTIRENVAGAYTKNEEVIHPLSNPYSSEGGLSVLYGNIAKDGSVIKVGGVDPDIHEFTGTAVCFDSHDDAVNGIDDGTVKKGDVVVIRYEGPKGGPGMPEMLNPTSDLVGRGLGRDVALITDGRFSGATHGICVGHVSPEAAEGGEIALIHDGDQITIDLKNRTLNVAVSAAELHNRQKELKPFKPKVTTGYLARYTALVTSANTGGVMKDPSEIIALEEQARQNKL</sequence>
<evidence type="ECO:0000256" key="9">
    <source>
        <dbReference type="ARBA" id="ARBA00023239"/>
    </source>
</evidence>
<evidence type="ECO:0000256" key="11">
    <source>
        <dbReference type="ARBA" id="ARBA00029304"/>
    </source>
</evidence>
<feature type="binding site" evidence="15">
    <location>
        <position position="461"/>
    </location>
    <ligand>
        <name>Mg(2+)</name>
        <dbReference type="ChEBI" id="CHEBI:18420"/>
    </ligand>
</feature>
<reference evidence="18 19" key="1">
    <citation type="submission" date="2016-03" db="EMBL/GenBank/DDBJ databases">
        <title>Pediococcus and Lactobacillus from brewery environment - whole genome sequencing and assembly.</title>
        <authorList>
            <person name="Behr J."/>
            <person name="Geissler A.J."/>
            <person name="Vogel R.F."/>
        </authorList>
    </citation>
    <scope>NUCLEOTIDE SEQUENCE [LARGE SCALE GENOMIC DNA]</scope>
    <source>
        <strain evidence="18 19">TMW 1.1989</strain>
    </source>
</reference>
<dbReference type="PANTHER" id="PTHR43661">
    <property type="entry name" value="D-XYLONATE DEHYDRATASE"/>
    <property type="match status" value="1"/>
</dbReference>
<keyword evidence="9 15" id="KW-0456">Lyase</keyword>
<evidence type="ECO:0000256" key="14">
    <source>
        <dbReference type="ARBA" id="ARBA00029490"/>
    </source>
</evidence>
<dbReference type="NCBIfam" id="NF002068">
    <property type="entry name" value="PRK00911.1"/>
    <property type="match status" value="1"/>
</dbReference>
<evidence type="ECO:0000256" key="2">
    <source>
        <dbReference type="ARBA" id="ARBA00006486"/>
    </source>
</evidence>
<dbReference type="STRING" id="375175.AYR53_01715"/>
<dbReference type="InterPro" id="IPR037237">
    <property type="entry name" value="IlvD/EDD_N"/>
</dbReference>
<dbReference type="SUPFAM" id="SSF52016">
    <property type="entry name" value="LeuD/IlvD-like"/>
    <property type="match status" value="1"/>
</dbReference>
<comment type="cofactor">
    <cofactor evidence="15">
        <name>[2Fe-2S] cluster</name>
        <dbReference type="ChEBI" id="CHEBI:190135"/>
    </cofactor>
    <text evidence="15">Binds 1 [2Fe-2S] cluster per subunit. This cluster acts as a Lewis acid cofactor.</text>
</comment>
<comment type="similarity">
    <text evidence="2 15">Belongs to the IlvD/Edd family.</text>
</comment>
<dbReference type="InterPro" id="IPR000581">
    <property type="entry name" value="ILV_EDD_N"/>
</dbReference>
<feature type="domain" description="Dihydroxy-acid/6-phosphogluconate dehydratase N-terminal" evidence="16">
    <location>
        <begin position="48"/>
        <end position="367"/>
    </location>
</feature>
<evidence type="ECO:0000256" key="5">
    <source>
        <dbReference type="ARBA" id="ARBA00022723"/>
    </source>
</evidence>
<protein>
    <recommendedName>
        <fullName evidence="14 15">Dihydroxy-acid dehydratase</fullName>
        <shortName evidence="15">DAD</shortName>
        <ecNumber evidence="14 15">4.2.1.9</ecNumber>
    </recommendedName>
</protein>
<dbReference type="PANTHER" id="PTHR43661:SF3">
    <property type="entry name" value="D-XYLONATE DEHYDRATASE YAGF-RELATED"/>
    <property type="match status" value="1"/>
</dbReference>
<evidence type="ECO:0000256" key="6">
    <source>
        <dbReference type="ARBA" id="ARBA00022842"/>
    </source>
</evidence>
<evidence type="ECO:0000256" key="13">
    <source>
        <dbReference type="ARBA" id="ARBA00029437"/>
    </source>
</evidence>
<dbReference type="GO" id="GO:0004160">
    <property type="term" value="F:dihydroxy-acid dehydratase activity"/>
    <property type="evidence" value="ECO:0007669"/>
    <property type="project" value="UniProtKB-UniRule"/>
</dbReference>
<evidence type="ECO:0000259" key="17">
    <source>
        <dbReference type="Pfam" id="PF24877"/>
    </source>
</evidence>
<dbReference type="InterPro" id="IPR042096">
    <property type="entry name" value="Dihydro-acid_dehy_C"/>
</dbReference>
<dbReference type="UniPathway" id="UPA00047">
    <property type="reaction ID" value="UER00057"/>
</dbReference>
<evidence type="ECO:0000256" key="7">
    <source>
        <dbReference type="ARBA" id="ARBA00023004"/>
    </source>
</evidence>
<dbReference type="GO" id="GO:0051537">
    <property type="term" value="F:2 iron, 2 sulfur cluster binding"/>
    <property type="evidence" value="ECO:0007669"/>
    <property type="project" value="UniProtKB-UniRule"/>
</dbReference>
<keyword evidence="10 15" id="KW-0100">Branched-chain amino acid biosynthesis</keyword>